<evidence type="ECO:0000313" key="12">
    <source>
        <dbReference type="Proteomes" id="UP000275408"/>
    </source>
</evidence>
<dbReference type="Gene3D" id="1.10.238.10">
    <property type="entry name" value="EF-hand"/>
    <property type="match status" value="1"/>
</dbReference>
<dbReference type="Pfam" id="PF25325">
    <property type="entry name" value="EF-hand_EFHB_C"/>
    <property type="match status" value="1"/>
</dbReference>
<keyword evidence="12" id="KW-1185">Reference proteome</keyword>
<protein>
    <recommendedName>
        <fullName evidence="10">EF-hand domain-containing protein</fullName>
    </recommendedName>
</protein>
<dbReference type="OrthoDB" id="2096280at2759"/>
<keyword evidence="3" id="KW-0677">Repeat</keyword>
<evidence type="ECO:0000256" key="6">
    <source>
        <dbReference type="ARBA" id="ARBA00023069"/>
    </source>
</evidence>
<dbReference type="AlphaFoldDB" id="A0A3M6T8B5"/>
<dbReference type="InterPro" id="IPR018247">
    <property type="entry name" value="EF_Hand_1_Ca_BS"/>
</dbReference>
<keyword evidence="8" id="KW-0966">Cell projection</keyword>
<comment type="subcellular location">
    <subcellularLocation>
        <location evidence="1">Cytoplasm</location>
        <location evidence="1">Cytoskeleton</location>
        <location evidence="1">Flagellum axoneme</location>
    </subcellularLocation>
</comment>
<comment type="caution">
    <text evidence="11">The sequence shown here is derived from an EMBL/GenBank/DDBJ whole genome shotgun (WGS) entry which is preliminary data.</text>
</comment>
<evidence type="ECO:0000256" key="4">
    <source>
        <dbReference type="ARBA" id="ARBA00022837"/>
    </source>
</evidence>
<gene>
    <name evidence="11" type="ORF">pdam_00016624</name>
</gene>
<dbReference type="InterPro" id="IPR057428">
    <property type="entry name" value="EFHB_EF-hand_C"/>
</dbReference>
<dbReference type="SMART" id="SM00054">
    <property type="entry name" value="EFh"/>
    <property type="match status" value="2"/>
</dbReference>
<keyword evidence="4" id="KW-0106">Calcium</keyword>
<keyword evidence="5" id="KW-0282">Flagellum</keyword>
<dbReference type="GO" id="GO:0005509">
    <property type="term" value="F:calcium ion binding"/>
    <property type="evidence" value="ECO:0007669"/>
    <property type="project" value="InterPro"/>
</dbReference>
<evidence type="ECO:0000256" key="5">
    <source>
        <dbReference type="ARBA" id="ARBA00022846"/>
    </source>
</evidence>
<dbReference type="InterPro" id="IPR011992">
    <property type="entry name" value="EF-hand-dom_pair"/>
</dbReference>
<proteinExistence type="predicted"/>
<keyword evidence="7" id="KW-0206">Cytoskeleton</keyword>
<evidence type="ECO:0000256" key="9">
    <source>
        <dbReference type="SAM" id="MobiDB-lite"/>
    </source>
</evidence>
<evidence type="ECO:0000256" key="8">
    <source>
        <dbReference type="ARBA" id="ARBA00023273"/>
    </source>
</evidence>
<dbReference type="PROSITE" id="PS50222">
    <property type="entry name" value="EF_HAND_2"/>
    <property type="match status" value="2"/>
</dbReference>
<dbReference type="STRING" id="46731.A0A3M6T8B5"/>
<evidence type="ECO:0000256" key="3">
    <source>
        <dbReference type="ARBA" id="ARBA00022737"/>
    </source>
</evidence>
<evidence type="ECO:0000256" key="1">
    <source>
        <dbReference type="ARBA" id="ARBA00004611"/>
    </source>
</evidence>
<accession>A0A3M6T8B5</accession>
<dbReference type="InterPro" id="IPR040193">
    <property type="entry name" value="EFHC1/EFHC2/EFHB"/>
</dbReference>
<feature type="region of interest" description="Disordered" evidence="9">
    <location>
        <begin position="397"/>
        <end position="422"/>
    </location>
</feature>
<evidence type="ECO:0000256" key="2">
    <source>
        <dbReference type="ARBA" id="ARBA00022490"/>
    </source>
</evidence>
<keyword evidence="6" id="KW-0969">Cilium</keyword>
<dbReference type="OMA" id="DKVVREY"/>
<dbReference type="PROSITE" id="PS00018">
    <property type="entry name" value="EF_HAND_1"/>
    <property type="match status" value="2"/>
</dbReference>
<organism evidence="11 12">
    <name type="scientific">Pocillopora damicornis</name>
    <name type="common">Cauliflower coral</name>
    <name type="synonym">Millepora damicornis</name>
    <dbReference type="NCBI Taxonomy" id="46731"/>
    <lineage>
        <taxon>Eukaryota</taxon>
        <taxon>Metazoa</taxon>
        <taxon>Cnidaria</taxon>
        <taxon>Anthozoa</taxon>
        <taxon>Hexacorallia</taxon>
        <taxon>Scleractinia</taxon>
        <taxon>Astrocoeniina</taxon>
        <taxon>Pocilloporidae</taxon>
        <taxon>Pocillopora</taxon>
    </lineage>
</organism>
<dbReference type="InterPro" id="IPR002048">
    <property type="entry name" value="EF_hand_dom"/>
</dbReference>
<feature type="compositionally biased region" description="Basic and acidic residues" evidence="9">
    <location>
        <begin position="399"/>
        <end position="415"/>
    </location>
</feature>
<name>A0A3M6T8B5_POCDA</name>
<dbReference type="CDD" id="cd00051">
    <property type="entry name" value="EFh"/>
    <property type="match status" value="1"/>
</dbReference>
<feature type="domain" description="EF-hand" evidence="10">
    <location>
        <begin position="315"/>
        <end position="350"/>
    </location>
</feature>
<feature type="domain" description="EF-hand" evidence="10">
    <location>
        <begin position="351"/>
        <end position="386"/>
    </location>
</feature>
<keyword evidence="2" id="KW-0963">Cytoplasm</keyword>
<evidence type="ECO:0000313" key="11">
    <source>
        <dbReference type="EMBL" id="RMX37559.1"/>
    </source>
</evidence>
<dbReference type="Pfam" id="PF13499">
    <property type="entry name" value="EF-hand_7"/>
    <property type="match status" value="1"/>
</dbReference>
<dbReference type="EMBL" id="RCHS01004096">
    <property type="protein sequence ID" value="RMX37559.1"/>
    <property type="molecule type" value="Genomic_DNA"/>
</dbReference>
<dbReference type="PANTHER" id="PTHR12086">
    <property type="entry name" value="EF-HAND DOMAIN C-TERMINAL CONTAINING PROTEIN"/>
    <property type="match status" value="1"/>
</dbReference>
<dbReference type="Proteomes" id="UP000275408">
    <property type="component" value="Unassembled WGS sequence"/>
</dbReference>
<evidence type="ECO:0000259" key="10">
    <source>
        <dbReference type="PROSITE" id="PS50222"/>
    </source>
</evidence>
<evidence type="ECO:0000256" key="7">
    <source>
        <dbReference type="ARBA" id="ARBA00023212"/>
    </source>
</evidence>
<sequence>MLTNAGRFIDRNPGIIPAGKLFDVSGETAGGSLQIPQRDTRPETVRKFRGTTQPEAGKERVFYGRANDPDVASRITHGVNTKSSLVAGHLVNPSRKSLFSQRMLEKKESIYASRKNAPLGRCHDQKPGLPDGVGPTDVTYGVKTIKDGSAGEMVSPAKTAAQVNAESLEGKELYKVSHNDFDVGEMFDRKYDWSRIPKESKFGVETPHNNDGIHVRKTLKWLHETQQEKATKIVSKRVDDFRERTQPQLGQVHDPIKDTLRVQPDHAFGVMIKPDEYGAGDLIHMRVPGNYLRGRDRERGVLAAVRHHLKKANYHNFHDLKAAFGYYDKDNSGKISLNELREVCIHFNLPIEPVLLESMFAYCDVDGDGQINYDEFSNFLNWKDKMPSGELKSTITGVQKDETAEGEAKEEEKKTGASTPTRLKKQIDQAVGGWKTSSSQFNEVTGKIRTTGWRAYGVPTIRSDLPAPTTRRVADHTNYGDESDAYGLINPSIYSNHGVYEKDFFSPRDQYEIRRIFDGIGVEMTSDAFEKIWEEASTRHPTGLVSVETFRGVMDEVNAKKLVETQMA</sequence>
<reference evidence="11 12" key="1">
    <citation type="journal article" date="2018" name="Sci. Rep.">
        <title>Comparative analysis of the Pocillopora damicornis genome highlights role of immune system in coral evolution.</title>
        <authorList>
            <person name="Cunning R."/>
            <person name="Bay R.A."/>
            <person name="Gillette P."/>
            <person name="Baker A.C."/>
            <person name="Traylor-Knowles N."/>
        </authorList>
    </citation>
    <scope>NUCLEOTIDE SEQUENCE [LARGE SCALE GENOMIC DNA]</scope>
    <source>
        <strain evidence="11">RSMAS</strain>
        <tissue evidence="11">Whole animal</tissue>
    </source>
</reference>
<dbReference type="PANTHER" id="PTHR12086:SF12">
    <property type="entry name" value="EF-HAND DOMAIN-CONTAINING FAMILY MEMBER B"/>
    <property type="match status" value="1"/>
</dbReference>
<dbReference type="SUPFAM" id="SSF47473">
    <property type="entry name" value="EF-hand"/>
    <property type="match status" value="1"/>
</dbReference>